<dbReference type="Pfam" id="PF10842">
    <property type="entry name" value="DUF2642"/>
    <property type="match status" value="1"/>
</dbReference>
<sequence>MNAQDGLSYYREVSPELISSIDPYVYQALQSLKGKKVVVETVRGSVRGNVQDVKPDHVVVQAHGSSFYIRTAQIVWVMPT</sequence>
<comment type="caution">
    <text evidence="1">The sequence shown here is derived from an EMBL/GenBank/DDBJ whole genome shotgun (WGS) entry which is preliminary data.</text>
</comment>
<accession>A0ABT9VYW3</accession>
<dbReference type="EMBL" id="JAUSTY010000006">
    <property type="protein sequence ID" value="MDQ0165795.1"/>
    <property type="molecule type" value="Genomic_DNA"/>
</dbReference>
<dbReference type="InterPro" id="IPR020139">
    <property type="entry name" value="DUF2642"/>
</dbReference>
<keyword evidence="2" id="KW-1185">Reference proteome</keyword>
<proteinExistence type="predicted"/>
<organism evidence="1 2">
    <name type="scientific">Caldalkalibacillus horti</name>
    <dbReference type="NCBI Taxonomy" id="77523"/>
    <lineage>
        <taxon>Bacteria</taxon>
        <taxon>Bacillati</taxon>
        <taxon>Bacillota</taxon>
        <taxon>Bacilli</taxon>
        <taxon>Bacillales</taxon>
        <taxon>Bacillaceae</taxon>
        <taxon>Caldalkalibacillus</taxon>
    </lineage>
</organism>
<evidence type="ECO:0000313" key="2">
    <source>
        <dbReference type="Proteomes" id="UP001235840"/>
    </source>
</evidence>
<dbReference type="RefSeq" id="WP_307393349.1">
    <property type="nucleotide sequence ID" value="NZ_BAAADK010000032.1"/>
</dbReference>
<gene>
    <name evidence="1" type="ORF">J2S11_001696</name>
</gene>
<name>A0ABT9VYW3_9BACI</name>
<dbReference type="Proteomes" id="UP001235840">
    <property type="component" value="Unassembled WGS sequence"/>
</dbReference>
<protein>
    <submittedName>
        <fullName evidence="1">Aconitase with swiveling domain</fullName>
    </submittedName>
</protein>
<reference evidence="1 2" key="1">
    <citation type="submission" date="2023-07" db="EMBL/GenBank/DDBJ databases">
        <title>Genomic Encyclopedia of Type Strains, Phase IV (KMG-IV): sequencing the most valuable type-strain genomes for metagenomic binning, comparative biology and taxonomic classification.</title>
        <authorList>
            <person name="Goeker M."/>
        </authorList>
    </citation>
    <scope>NUCLEOTIDE SEQUENCE [LARGE SCALE GENOMIC DNA]</scope>
    <source>
        <strain evidence="1 2">DSM 12751</strain>
    </source>
</reference>
<evidence type="ECO:0000313" key="1">
    <source>
        <dbReference type="EMBL" id="MDQ0165795.1"/>
    </source>
</evidence>